<name>A0ABP9FAA6_9GAMM</name>
<comment type="caution">
    <text evidence="2">The sequence shown here is derived from an EMBL/GenBank/DDBJ whole genome shotgun (WGS) entry which is preliminary data.</text>
</comment>
<accession>A0ABP9FAA6</accession>
<dbReference type="EMBL" id="BAABJZ010000097">
    <property type="protein sequence ID" value="GAA4896514.1"/>
    <property type="molecule type" value="Genomic_DNA"/>
</dbReference>
<keyword evidence="3" id="KW-1185">Reference proteome</keyword>
<proteinExistence type="predicted"/>
<evidence type="ECO:0000313" key="2">
    <source>
        <dbReference type="EMBL" id="GAA4896514.1"/>
    </source>
</evidence>
<dbReference type="Pfam" id="PF05935">
    <property type="entry name" value="Arylsulfotrans"/>
    <property type="match status" value="1"/>
</dbReference>
<feature type="domain" description="Arylsulfotransferase N-terminal" evidence="1">
    <location>
        <begin position="36"/>
        <end position="122"/>
    </location>
</feature>
<dbReference type="PANTHER" id="PTHR35340">
    <property type="entry name" value="PQQ ENZYME REPEAT PROTEIN-RELATED"/>
    <property type="match status" value="1"/>
</dbReference>
<protein>
    <submittedName>
        <fullName evidence="2">Aryl-sulfate sulfotransferase</fullName>
    </submittedName>
</protein>
<gene>
    <name evidence="2" type="ORF">GCM10023333_32210</name>
</gene>
<reference evidence="3" key="1">
    <citation type="journal article" date="2019" name="Int. J. Syst. Evol. Microbiol.">
        <title>The Global Catalogue of Microorganisms (GCM) 10K type strain sequencing project: providing services to taxonomists for standard genome sequencing and annotation.</title>
        <authorList>
            <consortium name="The Broad Institute Genomics Platform"/>
            <consortium name="The Broad Institute Genome Sequencing Center for Infectious Disease"/>
            <person name="Wu L."/>
            <person name="Ma J."/>
        </authorList>
    </citation>
    <scope>NUCLEOTIDE SEQUENCE [LARGE SCALE GENOMIC DNA]</scope>
    <source>
        <strain evidence="3">JCM 18401</strain>
    </source>
</reference>
<dbReference type="InterPro" id="IPR035391">
    <property type="entry name" value="Arylsulfotran_N"/>
</dbReference>
<dbReference type="Gene3D" id="2.60.40.3100">
    <property type="entry name" value="Arylsulphate sulphotransferase monomer, N-terminal domain"/>
    <property type="match status" value="1"/>
</dbReference>
<evidence type="ECO:0000259" key="1">
    <source>
        <dbReference type="Pfam" id="PF17425"/>
    </source>
</evidence>
<dbReference type="InterPro" id="IPR038477">
    <property type="entry name" value="ASST_N_sf"/>
</dbReference>
<dbReference type="Proteomes" id="UP001499988">
    <property type="component" value="Unassembled WGS sequence"/>
</dbReference>
<dbReference type="Pfam" id="PF17425">
    <property type="entry name" value="Arylsulfotran_N"/>
    <property type="match status" value="1"/>
</dbReference>
<evidence type="ECO:0000313" key="3">
    <source>
        <dbReference type="Proteomes" id="UP001499988"/>
    </source>
</evidence>
<sequence>MAMAITTALLSGTAIAENGIKATVKGLPSQGELGMVYINPYNIAPLTAVIDLGGKRLASAKVTVKGKGKKGVDINYDVERKSLLTHNGIPVFGLYANHMNIVEVSYKLSTGENKKETYKILTQPIMTVAMDRMERTFPEMEVKKVAKGFEDRLYLVNGNHRGPDSRSLTWTNGGAGEWNAMPSYHYVTDTQGEVRWYLSPFHFNGDEDISMKGVMMGYHQVENGELIVAKGQSYLRMDLLGRKVFERRLPRGYIDHSHEIVQTPHDTYLIRVAKKNYLRPDGQRVNTVRDHIIEVDEYGNVVEEWDMNSILNPNRSSLITVLDSSAVCLNIDENAQGEMVEIEPDAPFGDIAGIAPGRNWAHINSIAYDPSDDSLILSLRHQGTVKIGRDKEVKWILAGNLGWGDLESKVLTPIDNKGRKLDCHEGKCKDTDFDWPWTQHTSWLTDRGTLVSFDNGDGRGFEQPALPNMKYSRGVEYVIDEDNLTVKQVWEYGKERGWDWYSPVTSSIRYMADKETMMMFSGSAGLFKRPEVSHPWITEVSADDKRDVKVEIKIHNVAPTLPFYRAQVINPDLAF</sequence>
<dbReference type="InterPro" id="IPR010262">
    <property type="entry name" value="Arylsulfotransferase_bact"/>
</dbReference>
<dbReference type="InterPro" id="IPR053143">
    <property type="entry name" value="Arylsulfate_ST"/>
</dbReference>
<organism evidence="2 3">
    <name type="scientific">Ferrimonas pelagia</name>
    <dbReference type="NCBI Taxonomy" id="1177826"/>
    <lineage>
        <taxon>Bacteria</taxon>
        <taxon>Pseudomonadati</taxon>
        <taxon>Pseudomonadota</taxon>
        <taxon>Gammaproteobacteria</taxon>
        <taxon>Alteromonadales</taxon>
        <taxon>Ferrimonadaceae</taxon>
        <taxon>Ferrimonas</taxon>
    </lineage>
</organism>
<dbReference type="PANTHER" id="PTHR35340:SF10">
    <property type="entry name" value="CYTOPLASMIC PROTEIN"/>
    <property type="match status" value="1"/>
</dbReference>